<protein>
    <submittedName>
        <fullName evidence="2">Cysteine proteinases superfamily protein</fullName>
    </submittedName>
</protein>
<gene>
    <name evidence="2" type="ORF">ZEAMMB73_Zm00001d005391</name>
</gene>
<feature type="region of interest" description="Disordered" evidence="1">
    <location>
        <begin position="60"/>
        <end position="88"/>
    </location>
</feature>
<reference evidence="2" key="1">
    <citation type="submission" date="2015-12" db="EMBL/GenBank/DDBJ databases">
        <title>Update maize B73 reference genome by single molecule sequencing technologies.</title>
        <authorList>
            <consortium name="Maize Genome Sequencing Project"/>
            <person name="Ware D."/>
        </authorList>
    </citation>
    <scope>NUCLEOTIDE SEQUENCE [LARGE SCALE GENOMIC DNA]</scope>
    <source>
        <tissue evidence="2">Seedling</tissue>
    </source>
</reference>
<name>A0A1D6EM90_MAIZE</name>
<dbReference type="EMBL" id="CM007648">
    <property type="protein sequence ID" value="ONM20986.1"/>
    <property type="molecule type" value="Genomic_DNA"/>
</dbReference>
<feature type="compositionally biased region" description="Basic residues" evidence="1">
    <location>
        <begin position="68"/>
        <end position="88"/>
    </location>
</feature>
<dbReference type="PaxDb" id="4577-GRMZM2G087728_P01"/>
<dbReference type="AlphaFoldDB" id="A0A1D6EM90"/>
<proteinExistence type="predicted"/>
<evidence type="ECO:0000256" key="1">
    <source>
        <dbReference type="SAM" id="MobiDB-lite"/>
    </source>
</evidence>
<dbReference type="eggNOG" id="KOG1543">
    <property type="taxonomic scope" value="Eukaryota"/>
</dbReference>
<organism evidence="2">
    <name type="scientific">Zea mays</name>
    <name type="common">Maize</name>
    <dbReference type="NCBI Taxonomy" id="4577"/>
    <lineage>
        <taxon>Eukaryota</taxon>
        <taxon>Viridiplantae</taxon>
        <taxon>Streptophyta</taxon>
        <taxon>Embryophyta</taxon>
        <taxon>Tracheophyta</taxon>
        <taxon>Spermatophyta</taxon>
        <taxon>Magnoliopsida</taxon>
        <taxon>Liliopsida</taxon>
        <taxon>Poales</taxon>
        <taxon>Poaceae</taxon>
        <taxon>PACMAD clade</taxon>
        <taxon>Panicoideae</taxon>
        <taxon>Andropogonodae</taxon>
        <taxon>Andropogoneae</taxon>
        <taxon>Tripsacinae</taxon>
        <taxon>Zea</taxon>
    </lineage>
</organism>
<evidence type="ECO:0000313" key="2">
    <source>
        <dbReference type="EMBL" id="ONM20986.1"/>
    </source>
</evidence>
<sequence length="145" mass="16334">MRAPPPRCLPPRLLVGEGPQTCRRHGEEHEHRRQLDDRAVPAVEGGVQQVLRHGRRGAAAVPGVRAQHGVHRGHQRRGRGGGAHVRARRRQVLDRQELVGAGVGRRRIHQDEERRRRQAGGALRHRHPPVLSTNVTWCGVHLFSF</sequence>
<feature type="region of interest" description="Disordered" evidence="1">
    <location>
        <begin position="107"/>
        <end position="127"/>
    </location>
</feature>
<accession>A0A1D6EM90</accession>